<accession>A0AAW4WLX8</accession>
<comment type="caution">
    <text evidence="2">The sequence shown here is derived from an EMBL/GenBank/DDBJ whole genome shotgun (WGS) entry which is preliminary data.</text>
</comment>
<evidence type="ECO:0000313" key="2">
    <source>
        <dbReference type="EMBL" id="MCC2242807.1"/>
    </source>
</evidence>
<dbReference type="Proteomes" id="UP001198893">
    <property type="component" value="Unassembled WGS sequence"/>
</dbReference>
<feature type="transmembrane region" description="Helical" evidence="1">
    <location>
        <begin position="42"/>
        <end position="61"/>
    </location>
</feature>
<keyword evidence="1" id="KW-0812">Transmembrane</keyword>
<evidence type="ECO:0000256" key="1">
    <source>
        <dbReference type="SAM" id="Phobius"/>
    </source>
</evidence>
<dbReference type="Pfam" id="PF09527">
    <property type="entry name" value="ATPase_gene1"/>
    <property type="match status" value="1"/>
</dbReference>
<feature type="transmembrane region" description="Helical" evidence="1">
    <location>
        <begin position="12"/>
        <end position="36"/>
    </location>
</feature>
<proteinExistence type="predicted"/>
<organism evidence="2 3">
    <name type="scientific">Roseburia amylophila</name>
    <dbReference type="NCBI Taxonomy" id="2981794"/>
    <lineage>
        <taxon>Bacteria</taxon>
        <taxon>Bacillati</taxon>
        <taxon>Bacillota</taxon>
        <taxon>Clostridia</taxon>
        <taxon>Lachnospirales</taxon>
        <taxon>Lachnospiraceae</taxon>
        <taxon>Roseburia</taxon>
    </lineage>
</organism>
<keyword evidence="1" id="KW-1133">Transmembrane helix</keyword>
<evidence type="ECO:0000313" key="3">
    <source>
        <dbReference type="Proteomes" id="UP001198893"/>
    </source>
</evidence>
<dbReference type="RefSeq" id="WP_022242837.1">
    <property type="nucleotide sequence ID" value="NZ_JAJEQW010000012.1"/>
</dbReference>
<dbReference type="EMBL" id="JAJEQW010000012">
    <property type="protein sequence ID" value="MCC2242807.1"/>
    <property type="molecule type" value="Genomic_DNA"/>
</dbReference>
<sequence>MKNRNKVYDSLILIMQFGINMIVPIFLCVGLGVFIYRRYGHPWLVILLFFLGAAAGFQNCYRMAQRLWQKKDTGKVKSDVKKDK</sequence>
<gene>
    <name evidence="2" type="ORF">LKD47_10905</name>
</gene>
<keyword evidence="1" id="KW-0472">Membrane</keyword>
<dbReference type="AlphaFoldDB" id="A0AAW4WLX8"/>
<protein>
    <submittedName>
        <fullName evidence="2">AtpZ/AtpI family protein</fullName>
    </submittedName>
</protein>
<name>A0AAW4WLX8_9FIRM</name>
<dbReference type="InterPro" id="IPR032820">
    <property type="entry name" value="ATPase_put"/>
</dbReference>
<reference evidence="2" key="1">
    <citation type="submission" date="2021-10" db="EMBL/GenBank/DDBJ databases">
        <title>Anaerobic single-cell dispensing facilitates the cultivation of human gut bacteria.</title>
        <authorList>
            <person name="Afrizal A."/>
        </authorList>
    </citation>
    <scope>NUCLEOTIDE SEQUENCE</scope>
    <source>
        <strain evidence="2">CLA-AA-H204</strain>
    </source>
</reference>